<sequence length="140" mass="15523">MMHKLINPPTVFNSLQYGFSQAVLTKGCRQLFLSGQVATDKDQVTIATTMGEQTRICLENIEKVLISANTTKHSIAMLRLYIKESANTPETQEEISMALKAFFGEQMPASSWIVVTGLALSEWLIEIEAQAVINDEADVE</sequence>
<dbReference type="PANTHER" id="PTHR43857:SF1">
    <property type="entry name" value="YJGH FAMILY PROTEIN"/>
    <property type="match status" value="1"/>
</dbReference>
<dbReference type="Gene3D" id="3.30.1330.40">
    <property type="entry name" value="RutC-like"/>
    <property type="match status" value="1"/>
</dbReference>
<dbReference type="InterPro" id="IPR035959">
    <property type="entry name" value="RutC-like_sf"/>
</dbReference>
<accession>A0A2U2AK87</accession>
<dbReference type="AlphaFoldDB" id="A0A2U2AK87"/>
<keyword evidence="2" id="KW-1185">Reference proteome</keyword>
<dbReference type="Proteomes" id="UP000244948">
    <property type="component" value="Unassembled WGS sequence"/>
</dbReference>
<reference evidence="1 2" key="1">
    <citation type="journal article" date="2018" name="Genome Announc.">
        <title>Ignatzschineria cameli sp. nov., isolated from necrotic foot tissue of dromedaries (Camelus dromedarius) and associated maggots (Wohlfahrtia species) in Dubai.</title>
        <authorList>
            <person name="Tsang C.C."/>
            <person name="Tang J.Y."/>
            <person name="Fong J.Y."/>
            <person name="Kinne J."/>
            <person name="Lee H.H."/>
            <person name="Joseph M."/>
            <person name="Jose S."/>
            <person name="Schuster R.K."/>
            <person name="Tang Y."/>
            <person name="Sivakumar S."/>
            <person name="Chen J.H."/>
            <person name="Teng J.L."/>
            <person name="Lau S.K."/>
            <person name="Wernery U."/>
            <person name="Woo P.C."/>
        </authorList>
    </citation>
    <scope>NUCLEOTIDE SEQUENCE [LARGE SCALE GENOMIC DNA]</scope>
    <source>
        <strain evidence="1 2">KCTC 22643</strain>
    </source>
</reference>
<dbReference type="PANTHER" id="PTHR43857">
    <property type="entry name" value="BLR7761 PROTEIN"/>
    <property type="match status" value="1"/>
</dbReference>
<proteinExistence type="predicted"/>
<evidence type="ECO:0000313" key="1">
    <source>
        <dbReference type="EMBL" id="PWD83246.1"/>
    </source>
</evidence>
<gene>
    <name evidence="1" type="ORF">DC082_06670</name>
</gene>
<dbReference type="Pfam" id="PF01042">
    <property type="entry name" value="Ribonuc_L-PSP"/>
    <property type="match status" value="1"/>
</dbReference>
<dbReference type="InterPro" id="IPR006175">
    <property type="entry name" value="YjgF/YER057c/UK114"/>
</dbReference>
<protein>
    <recommendedName>
        <fullName evidence="3">RidA family protein</fullName>
    </recommendedName>
</protein>
<comment type="caution">
    <text evidence="1">The sequence shown here is derived from an EMBL/GenBank/DDBJ whole genome shotgun (WGS) entry which is preliminary data.</text>
</comment>
<dbReference type="EMBL" id="QEWR01000003">
    <property type="protein sequence ID" value="PWD83246.1"/>
    <property type="molecule type" value="Genomic_DNA"/>
</dbReference>
<dbReference type="SUPFAM" id="SSF55298">
    <property type="entry name" value="YjgF-like"/>
    <property type="match status" value="1"/>
</dbReference>
<evidence type="ECO:0000313" key="2">
    <source>
        <dbReference type="Proteomes" id="UP000244948"/>
    </source>
</evidence>
<evidence type="ECO:0008006" key="3">
    <source>
        <dbReference type="Google" id="ProtNLM"/>
    </source>
</evidence>
<name>A0A2U2AK87_9GAMM</name>
<organism evidence="1 2">
    <name type="scientific">Ignatzschineria indica</name>
    <dbReference type="NCBI Taxonomy" id="472583"/>
    <lineage>
        <taxon>Bacteria</taxon>
        <taxon>Pseudomonadati</taxon>
        <taxon>Pseudomonadota</taxon>
        <taxon>Gammaproteobacteria</taxon>
        <taxon>Cardiobacteriales</taxon>
        <taxon>Ignatzschineriaceae</taxon>
        <taxon>Ignatzschineria</taxon>
    </lineage>
</organism>